<dbReference type="PANTHER" id="PTHR38537">
    <property type="entry name" value="JITTERBUG, ISOFORM N"/>
    <property type="match status" value="1"/>
</dbReference>
<dbReference type="InterPro" id="IPR017868">
    <property type="entry name" value="Filamin/ABP280_repeat-like"/>
</dbReference>
<dbReference type="InterPro" id="IPR001298">
    <property type="entry name" value="Filamin/ABP280_rpt"/>
</dbReference>
<proteinExistence type="predicted"/>
<dbReference type="EMBL" id="CAXAMN010023940">
    <property type="protein sequence ID" value="CAK9082624.1"/>
    <property type="molecule type" value="Genomic_DNA"/>
</dbReference>
<dbReference type="Pfam" id="PF00630">
    <property type="entry name" value="Filamin"/>
    <property type="match status" value="2"/>
</dbReference>
<dbReference type="InterPro" id="IPR014756">
    <property type="entry name" value="Ig_E-set"/>
</dbReference>
<dbReference type="SUPFAM" id="SSF81296">
    <property type="entry name" value="E set domains"/>
    <property type="match status" value="2"/>
</dbReference>
<gene>
    <name evidence="1" type="ORF">CCMP2556_LOCUS40353</name>
</gene>
<dbReference type="PANTHER" id="PTHR38537:SF8">
    <property type="entry name" value="FILAMIN-A"/>
    <property type="match status" value="1"/>
</dbReference>
<organism evidence="1 2">
    <name type="scientific">Durusdinium trenchii</name>
    <dbReference type="NCBI Taxonomy" id="1381693"/>
    <lineage>
        <taxon>Eukaryota</taxon>
        <taxon>Sar</taxon>
        <taxon>Alveolata</taxon>
        <taxon>Dinophyceae</taxon>
        <taxon>Suessiales</taxon>
        <taxon>Symbiodiniaceae</taxon>
        <taxon>Durusdinium</taxon>
    </lineage>
</organism>
<dbReference type="InterPro" id="IPR013783">
    <property type="entry name" value="Ig-like_fold"/>
</dbReference>
<keyword evidence="2" id="KW-1185">Reference proteome</keyword>
<comment type="caution">
    <text evidence="1">The sequence shown here is derived from an EMBL/GenBank/DDBJ whole genome shotgun (WGS) entry which is preliminary data.</text>
</comment>
<evidence type="ECO:0000313" key="1">
    <source>
        <dbReference type="EMBL" id="CAK9082624.1"/>
    </source>
</evidence>
<name>A0ABP0Q615_9DINO</name>
<dbReference type="InterPro" id="IPR044801">
    <property type="entry name" value="Filamin"/>
</dbReference>
<reference evidence="1 2" key="1">
    <citation type="submission" date="2024-02" db="EMBL/GenBank/DDBJ databases">
        <authorList>
            <person name="Chen Y."/>
            <person name="Shah S."/>
            <person name="Dougan E. K."/>
            <person name="Thang M."/>
            <person name="Chan C."/>
        </authorList>
    </citation>
    <scope>NUCLEOTIDE SEQUENCE [LARGE SCALE GENOMIC DNA]</scope>
</reference>
<dbReference type="Gene3D" id="2.60.40.10">
    <property type="entry name" value="Immunoglobulins"/>
    <property type="match status" value="2"/>
</dbReference>
<dbReference type="SMART" id="SM00557">
    <property type="entry name" value="IG_FLMN"/>
    <property type="match status" value="2"/>
</dbReference>
<dbReference type="PROSITE" id="PS50194">
    <property type="entry name" value="FILAMIN_REPEAT"/>
    <property type="match status" value="2"/>
</dbReference>
<sequence length="829" mass="88299">MADDEGALLLGIDLNSLDVDSLLGPLGRGSKAGLGFRQRPPRVGVEGTRADEVISAQKKALEQPAPHRALKAKAANCLAHGPALVGGKCGERLQFTVTTISENGDVMKEGGASVTCMVTGTSLMSKTQPEPRPFVEDMQDGTYNIQFVCATPGSYEINALVDGNKLPMCPIIVHISPGPPSATTTQVRGEGVQRCTLGGSAEFTIQAMDEFGNLCGEGGARFGVRASAHVRLHEVSDNEDGTYTVTYSVPDWAQGLMKLEVLLDGHPIRGSPLTPRIIGYAPEKVNAEGKGKGKGRIQKGAGGTFTDQLPSLRWLRENPPLSVPDLPPPDVTTVALTGGSRDRTDPSEASSRLAWSAADEWRRLAEVRSELERCRDQLAEHQAVLLHVGDAIHSEVDRLQDWERSIRVREDELGDVEKQLEGMRSEIQKQYLTQKRLLETMVGKDEVAKAPAAGTLKGASRPVRASSPSKAVAGDTGTTGEDGQAVSSHRPDKEEKSSAKGTPLKNGNSQASAEEELIALQRGIEQKKFTTYSFSFTSASDILLHPQTKTNTDSRRQLRVLEEEAGNAARPLFVSTSGGGLRGTSPREKPLHPMLEGRLLSEMAPPPVPPPLDAAPPPDFGDGRPRSARPYGDATEATFGFGEAFDDTAGRSPRGGGGLLRAPPPPPAPPPSIAGGPSPTRGTSWPGDIGLSNSSYAGSAGTASPEELGQAMKQLFHSFASRAAGSVAKPGGGRSGRVALGMQDYFRLAQASQLRLSQSELEAVFRETAERFGSPADSGEPALAFELFVELLVETGRRQFVDRKDTESAAALFEVHLLPLARRLRTQPA</sequence>
<evidence type="ECO:0000313" key="2">
    <source>
        <dbReference type="Proteomes" id="UP001642484"/>
    </source>
</evidence>
<accession>A0ABP0Q615</accession>
<dbReference type="Proteomes" id="UP001642484">
    <property type="component" value="Unassembled WGS sequence"/>
</dbReference>
<protein>
    <submittedName>
        <fullName evidence="1">Uncharacterized protein</fullName>
    </submittedName>
</protein>